<dbReference type="AlphaFoldDB" id="L5K0V9"/>
<dbReference type="Proteomes" id="UP000010552">
    <property type="component" value="Unassembled WGS sequence"/>
</dbReference>
<feature type="region of interest" description="Disordered" evidence="1">
    <location>
        <begin position="16"/>
        <end position="127"/>
    </location>
</feature>
<proteinExistence type="predicted"/>
<feature type="compositionally biased region" description="Basic and acidic residues" evidence="1">
    <location>
        <begin position="33"/>
        <end position="44"/>
    </location>
</feature>
<name>L5K0V9_PTEAL</name>
<gene>
    <name evidence="2" type="ORF">PAL_GLEAN10024664</name>
</gene>
<keyword evidence="3" id="KW-1185">Reference proteome</keyword>
<dbReference type="InParanoid" id="L5K0V9"/>
<reference evidence="3" key="1">
    <citation type="journal article" date="2013" name="Science">
        <title>Comparative analysis of bat genomes provides insight into the evolution of flight and immunity.</title>
        <authorList>
            <person name="Zhang G."/>
            <person name="Cowled C."/>
            <person name="Shi Z."/>
            <person name="Huang Z."/>
            <person name="Bishop-Lilly K.A."/>
            <person name="Fang X."/>
            <person name="Wynne J.W."/>
            <person name="Xiong Z."/>
            <person name="Baker M.L."/>
            <person name="Zhao W."/>
            <person name="Tachedjian M."/>
            <person name="Zhu Y."/>
            <person name="Zhou P."/>
            <person name="Jiang X."/>
            <person name="Ng J."/>
            <person name="Yang L."/>
            <person name="Wu L."/>
            <person name="Xiao J."/>
            <person name="Feng Y."/>
            <person name="Chen Y."/>
            <person name="Sun X."/>
            <person name="Zhang Y."/>
            <person name="Marsh G.A."/>
            <person name="Crameri G."/>
            <person name="Broder C.C."/>
            <person name="Frey K.G."/>
            <person name="Wang L.F."/>
            <person name="Wang J."/>
        </authorList>
    </citation>
    <scope>NUCLEOTIDE SEQUENCE [LARGE SCALE GENOMIC DNA]</scope>
</reference>
<accession>L5K0V9</accession>
<organism evidence="2 3">
    <name type="scientific">Pteropus alecto</name>
    <name type="common">Black flying fox</name>
    <dbReference type="NCBI Taxonomy" id="9402"/>
    <lineage>
        <taxon>Eukaryota</taxon>
        <taxon>Metazoa</taxon>
        <taxon>Chordata</taxon>
        <taxon>Craniata</taxon>
        <taxon>Vertebrata</taxon>
        <taxon>Euteleostomi</taxon>
        <taxon>Mammalia</taxon>
        <taxon>Eutheria</taxon>
        <taxon>Laurasiatheria</taxon>
        <taxon>Chiroptera</taxon>
        <taxon>Yinpterochiroptera</taxon>
        <taxon>Pteropodoidea</taxon>
        <taxon>Pteropodidae</taxon>
        <taxon>Pteropodinae</taxon>
        <taxon>Pteropus</taxon>
    </lineage>
</organism>
<sequence>MRQALDASELFQTARKGGALQAPCSAGAPPPRDAAELAGERNSDQPRSSEQQRSPAGRSSRRLLRARAATPYGMSARVGEGGPSVRFTRPPCASLTLMLPPRHPTTLGPRESPRQEHGQNPHFAEGN</sequence>
<protein>
    <submittedName>
        <fullName evidence="2">Uncharacterized protein</fullName>
    </submittedName>
</protein>
<evidence type="ECO:0000313" key="2">
    <source>
        <dbReference type="EMBL" id="ELK04371.1"/>
    </source>
</evidence>
<evidence type="ECO:0000256" key="1">
    <source>
        <dbReference type="SAM" id="MobiDB-lite"/>
    </source>
</evidence>
<evidence type="ECO:0000313" key="3">
    <source>
        <dbReference type="Proteomes" id="UP000010552"/>
    </source>
</evidence>
<dbReference type="EMBL" id="KB031072">
    <property type="protein sequence ID" value="ELK04371.1"/>
    <property type="molecule type" value="Genomic_DNA"/>
</dbReference>